<keyword evidence="2" id="KW-1185">Reference proteome</keyword>
<proteinExistence type="predicted"/>
<organism evidence="1 2">
    <name type="scientific">Ixodes persulcatus</name>
    <name type="common">Taiga tick</name>
    <dbReference type="NCBI Taxonomy" id="34615"/>
    <lineage>
        <taxon>Eukaryota</taxon>
        <taxon>Metazoa</taxon>
        <taxon>Ecdysozoa</taxon>
        <taxon>Arthropoda</taxon>
        <taxon>Chelicerata</taxon>
        <taxon>Arachnida</taxon>
        <taxon>Acari</taxon>
        <taxon>Parasitiformes</taxon>
        <taxon>Ixodida</taxon>
        <taxon>Ixodoidea</taxon>
        <taxon>Ixodidae</taxon>
        <taxon>Ixodinae</taxon>
        <taxon>Ixodes</taxon>
    </lineage>
</organism>
<dbReference type="Proteomes" id="UP000805193">
    <property type="component" value="Unassembled WGS sequence"/>
</dbReference>
<evidence type="ECO:0000313" key="1">
    <source>
        <dbReference type="EMBL" id="KAG0417050.1"/>
    </source>
</evidence>
<comment type="caution">
    <text evidence="1">The sequence shown here is derived from an EMBL/GenBank/DDBJ whole genome shotgun (WGS) entry which is preliminary data.</text>
</comment>
<dbReference type="EMBL" id="JABSTQ010010890">
    <property type="protein sequence ID" value="KAG0417050.1"/>
    <property type="molecule type" value="Genomic_DNA"/>
</dbReference>
<name>A0AC60PC84_IXOPE</name>
<evidence type="ECO:0000313" key="2">
    <source>
        <dbReference type="Proteomes" id="UP000805193"/>
    </source>
</evidence>
<gene>
    <name evidence="1" type="ORF">HPB47_005912</name>
</gene>
<protein>
    <submittedName>
        <fullName evidence="1">Uncharacterized protein</fullName>
    </submittedName>
</protein>
<accession>A0AC60PC84</accession>
<reference evidence="1 2" key="1">
    <citation type="journal article" date="2020" name="Cell">
        <title>Large-Scale Comparative Analyses of Tick Genomes Elucidate Their Genetic Diversity and Vector Capacities.</title>
        <authorList>
            <consortium name="Tick Genome and Microbiome Consortium (TIGMIC)"/>
            <person name="Jia N."/>
            <person name="Wang J."/>
            <person name="Shi W."/>
            <person name="Du L."/>
            <person name="Sun Y."/>
            <person name="Zhan W."/>
            <person name="Jiang J.F."/>
            <person name="Wang Q."/>
            <person name="Zhang B."/>
            <person name="Ji P."/>
            <person name="Bell-Sakyi L."/>
            <person name="Cui X.M."/>
            <person name="Yuan T.T."/>
            <person name="Jiang B.G."/>
            <person name="Yang W.F."/>
            <person name="Lam T.T."/>
            <person name="Chang Q.C."/>
            <person name="Ding S.J."/>
            <person name="Wang X.J."/>
            <person name="Zhu J.G."/>
            <person name="Ruan X.D."/>
            <person name="Zhao L."/>
            <person name="Wei J.T."/>
            <person name="Ye R.Z."/>
            <person name="Que T.C."/>
            <person name="Du C.H."/>
            <person name="Zhou Y.H."/>
            <person name="Cheng J.X."/>
            <person name="Dai P.F."/>
            <person name="Guo W.B."/>
            <person name="Han X.H."/>
            <person name="Huang E.J."/>
            <person name="Li L.F."/>
            <person name="Wei W."/>
            <person name="Gao Y.C."/>
            <person name="Liu J.Z."/>
            <person name="Shao H.Z."/>
            <person name="Wang X."/>
            <person name="Wang C.C."/>
            <person name="Yang T.C."/>
            <person name="Huo Q.B."/>
            <person name="Li W."/>
            <person name="Chen H.Y."/>
            <person name="Chen S.E."/>
            <person name="Zhou L.G."/>
            <person name="Ni X.B."/>
            <person name="Tian J.H."/>
            <person name="Sheng Y."/>
            <person name="Liu T."/>
            <person name="Pan Y.S."/>
            <person name="Xia L.Y."/>
            <person name="Li J."/>
            <person name="Zhao F."/>
            <person name="Cao W.C."/>
        </authorList>
    </citation>
    <scope>NUCLEOTIDE SEQUENCE [LARGE SCALE GENOMIC DNA]</scope>
    <source>
        <strain evidence="1">Iper-2018</strain>
    </source>
</reference>
<sequence>MASRKRKPLTLREKVNILAVVDRDPKRSRSTTLNGKELTSPRTSDCLRRRDEAGRGAKHGELEDALLKWFKQARASGVNFDGSILREKVMEIADIMGIEDFAASNGWMDRFRVRHGISYRQVNGEAASVNPADIENWIALLPGIVNAYAPRDVYNADELGLFFKVLFEVFLQYLDGRLGSKDRKGLLFLDNCLAHPKDTSFLRNLRVLFLPTNTTSHLQPLDAGIIKNVKHLYRKCIDPGKLTLLDAMHYLNASWESVTSETVKNCFRKCGFRRSPEVEEPEPCTEDDDMDEEFRSAGAKLAFSDFVTVDDDVPTCDPQTVADIAAVLRQGQVTGDEHDDDEDQDGPEMPPRATFAQAVAALDVLRSYFATKDNPAANVTKTLSWETRRRNLGR</sequence>